<dbReference type="InterPro" id="IPR012340">
    <property type="entry name" value="NA-bd_OB-fold"/>
</dbReference>
<dbReference type="Gene3D" id="2.40.50.140">
    <property type="entry name" value="Nucleic acid-binding proteins"/>
    <property type="match status" value="1"/>
</dbReference>
<dbReference type="GO" id="GO:0009379">
    <property type="term" value="C:Holliday junction helicase complex"/>
    <property type="evidence" value="ECO:0007669"/>
    <property type="project" value="InterPro"/>
</dbReference>
<evidence type="ECO:0000313" key="9">
    <source>
        <dbReference type="Proteomes" id="UP000216207"/>
    </source>
</evidence>
<evidence type="ECO:0000256" key="3">
    <source>
        <dbReference type="ARBA" id="ARBA00023125"/>
    </source>
</evidence>
<dbReference type="OMA" id="ECAGVGY"/>
<comment type="caution">
    <text evidence="8">The sequence shown here is derived from an EMBL/GenBank/DDBJ whole genome shotgun (WGS) entry which is preliminary data.</text>
</comment>
<sequence length="199" mass="22357">MIDYIKGNLVAVEPAYLVVEANGIGFQIYCANPYRFINDLNREVVVPTHHYVREDSQRLFGFTTRTERLLFEKLLNVSGIGPKGALAILASGEPEDIIHAIEQEDEALLVRFPGVGKKTARQIILDLKGKLDDMAPMLEPAAGADKQQKNPQLEDALEALRALGYVEKELKKVEKQLKAETLETDEYIRRALALMLKRP</sequence>
<dbReference type="Pfam" id="PF14520">
    <property type="entry name" value="HHH_5"/>
    <property type="match status" value="1"/>
</dbReference>
<dbReference type="HAMAP" id="MF_00031">
    <property type="entry name" value="DNA_HJ_migration_RuvA"/>
    <property type="match status" value="1"/>
</dbReference>
<reference evidence="8 9" key="1">
    <citation type="submission" date="2017-07" db="EMBL/GenBank/DDBJ databases">
        <title>Isolation and whole genome analysis of endospore-forming bacteria from heroin.</title>
        <authorList>
            <person name="Kalinowski J."/>
            <person name="Ahrens B."/>
            <person name="Al-Dilaimi A."/>
            <person name="Winkler A."/>
            <person name="Wibberg D."/>
            <person name="Schleenbecker U."/>
            <person name="Ruckert C."/>
            <person name="Wolfel R."/>
            <person name="Grass G."/>
        </authorList>
    </citation>
    <scope>NUCLEOTIDE SEQUENCE [LARGE SCALE GENOMIC DNA]</scope>
    <source>
        <strain evidence="8 9">7539</strain>
    </source>
</reference>
<dbReference type="InterPro" id="IPR003583">
    <property type="entry name" value="Hlx-hairpin-Hlx_DNA-bd_motif"/>
</dbReference>
<name>A0A268NXH7_SHOCL</name>
<comment type="function">
    <text evidence="6">The RuvA-RuvB-RuvC complex processes Holliday junction (HJ) DNA during genetic recombination and DNA repair, while the RuvA-RuvB complex plays an important role in the rescue of blocked DNA replication forks via replication fork reversal (RFR). RuvA specifically binds to HJ cruciform DNA, conferring on it an open structure. The RuvB hexamer acts as an ATP-dependent pump, pulling dsDNA into and through the RuvAB complex. HJ branch migration allows RuvC to scan DNA until it finds its consensus sequence, where it cleaves and resolves the cruciform DNA.</text>
</comment>
<dbReference type="InterPro" id="IPR013849">
    <property type="entry name" value="DNA_helicase_Holl-junc_RuvA_I"/>
</dbReference>
<feature type="region of interest" description="Domain III" evidence="6">
    <location>
        <begin position="149"/>
        <end position="199"/>
    </location>
</feature>
<dbReference type="GO" id="GO:0005737">
    <property type="term" value="C:cytoplasm"/>
    <property type="evidence" value="ECO:0007669"/>
    <property type="project" value="UniProtKB-SubCell"/>
</dbReference>
<keyword evidence="2 6" id="KW-0227">DNA damage</keyword>
<dbReference type="InterPro" id="IPR000085">
    <property type="entry name" value="RuvA"/>
</dbReference>
<dbReference type="InterPro" id="IPR010994">
    <property type="entry name" value="RuvA_2-like"/>
</dbReference>
<proteinExistence type="inferred from homology"/>
<dbReference type="Gene3D" id="1.10.8.10">
    <property type="entry name" value="DNA helicase RuvA subunit, C-terminal domain"/>
    <property type="match status" value="1"/>
</dbReference>
<dbReference type="CDD" id="cd14332">
    <property type="entry name" value="UBA_RuvA_C"/>
    <property type="match status" value="1"/>
</dbReference>
<keyword evidence="3 6" id="KW-0238">DNA-binding</keyword>
<dbReference type="SUPFAM" id="SSF50249">
    <property type="entry name" value="Nucleic acid-binding proteins"/>
    <property type="match status" value="1"/>
</dbReference>
<dbReference type="GO" id="GO:0006310">
    <property type="term" value="P:DNA recombination"/>
    <property type="evidence" value="ECO:0007669"/>
    <property type="project" value="UniProtKB-UniRule"/>
</dbReference>
<feature type="domain" description="Helix-hairpin-helix DNA-binding motif class 1" evidence="7">
    <location>
        <begin position="107"/>
        <end position="126"/>
    </location>
</feature>
<organism evidence="8 9">
    <name type="scientific">Shouchella clausii</name>
    <name type="common">Alkalihalobacillus clausii</name>
    <dbReference type="NCBI Taxonomy" id="79880"/>
    <lineage>
        <taxon>Bacteria</taxon>
        <taxon>Bacillati</taxon>
        <taxon>Bacillota</taxon>
        <taxon>Bacilli</taxon>
        <taxon>Bacillales</taxon>
        <taxon>Bacillaceae</taxon>
        <taxon>Shouchella</taxon>
    </lineage>
</organism>
<keyword evidence="4 6" id="KW-0233">DNA recombination</keyword>
<dbReference type="GO" id="GO:0000400">
    <property type="term" value="F:four-way junction DNA binding"/>
    <property type="evidence" value="ECO:0007669"/>
    <property type="project" value="UniProtKB-UniRule"/>
</dbReference>
<dbReference type="EMBL" id="NPCC01000023">
    <property type="protein sequence ID" value="PAE88206.1"/>
    <property type="molecule type" value="Genomic_DNA"/>
</dbReference>
<accession>A0A268NXH7</accession>
<comment type="subcellular location">
    <subcellularLocation>
        <location evidence="6">Cytoplasm</location>
    </subcellularLocation>
</comment>
<dbReference type="InterPro" id="IPR011114">
    <property type="entry name" value="RuvA_C"/>
</dbReference>
<evidence type="ECO:0000256" key="4">
    <source>
        <dbReference type="ARBA" id="ARBA00023172"/>
    </source>
</evidence>
<evidence type="ECO:0000256" key="6">
    <source>
        <dbReference type="HAMAP-Rule" id="MF_00031"/>
    </source>
</evidence>
<dbReference type="GO" id="GO:0048476">
    <property type="term" value="C:Holliday junction resolvase complex"/>
    <property type="evidence" value="ECO:0007669"/>
    <property type="project" value="UniProtKB-UniRule"/>
</dbReference>
<dbReference type="Proteomes" id="UP000216207">
    <property type="component" value="Unassembled WGS sequence"/>
</dbReference>
<dbReference type="SUPFAM" id="SSF47781">
    <property type="entry name" value="RuvA domain 2-like"/>
    <property type="match status" value="1"/>
</dbReference>
<keyword evidence="1 6" id="KW-0963">Cytoplasm</keyword>
<evidence type="ECO:0000256" key="2">
    <source>
        <dbReference type="ARBA" id="ARBA00022763"/>
    </source>
</evidence>
<dbReference type="Pfam" id="PF07499">
    <property type="entry name" value="RuvA_C"/>
    <property type="match status" value="1"/>
</dbReference>
<comment type="subunit">
    <text evidence="6">Homotetramer. Forms an RuvA(8)-RuvB(12)-Holliday junction (HJ) complex. HJ DNA is sandwiched between 2 RuvA tetramers; dsDNA enters through RuvA and exits via RuvB. An RuvB hexamer assembles on each DNA strand where it exits the tetramer. Each RuvB hexamer is contacted by two RuvA subunits (via domain III) on 2 adjacent RuvB subunits; this complex drives branch migration. In the full resolvosome a probable DNA-RuvA(4)-RuvB(12)-RuvC(2) complex forms which resolves the HJ.</text>
</comment>
<evidence type="ECO:0000256" key="5">
    <source>
        <dbReference type="ARBA" id="ARBA00023204"/>
    </source>
</evidence>
<dbReference type="AlphaFoldDB" id="A0A268NXH7"/>
<dbReference type="InterPro" id="IPR036267">
    <property type="entry name" value="RuvA_C_sf"/>
</dbReference>
<feature type="domain" description="Helix-hairpin-helix DNA-binding motif class 1" evidence="7">
    <location>
        <begin position="72"/>
        <end position="91"/>
    </location>
</feature>
<dbReference type="NCBIfam" id="TIGR00084">
    <property type="entry name" value="ruvA"/>
    <property type="match status" value="1"/>
</dbReference>
<protein>
    <recommendedName>
        <fullName evidence="6">Holliday junction branch migration complex subunit RuvA</fullName>
    </recommendedName>
</protein>
<comment type="caution">
    <text evidence="6">Lacks conserved residue(s) required for the propagation of feature annotation.</text>
</comment>
<evidence type="ECO:0000313" key="8">
    <source>
        <dbReference type="EMBL" id="PAE88206.1"/>
    </source>
</evidence>
<dbReference type="Gene3D" id="1.10.150.20">
    <property type="entry name" value="5' to 3' exonuclease, C-terminal subdomain"/>
    <property type="match status" value="1"/>
</dbReference>
<dbReference type="GO" id="GO:0005524">
    <property type="term" value="F:ATP binding"/>
    <property type="evidence" value="ECO:0007669"/>
    <property type="project" value="InterPro"/>
</dbReference>
<dbReference type="GO" id="GO:0006281">
    <property type="term" value="P:DNA repair"/>
    <property type="evidence" value="ECO:0007669"/>
    <property type="project" value="UniProtKB-UniRule"/>
</dbReference>
<dbReference type="Pfam" id="PF01330">
    <property type="entry name" value="RuvA_N"/>
    <property type="match status" value="1"/>
</dbReference>
<dbReference type="RefSeq" id="WP_011246398.1">
    <property type="nucleotide sequence ID" value="NZ_BOQQ01000005.1"/>
</dbReference>
<evidence type="ECO:0000259" key="7">
    <source>
        <dbReference type="SMART" id="SM00278"/>
    </source>
</evidence>
<comment type="domain">
    <text evidence="6">Has three domains with a flexible linker between the domains II and III and assumes an 'L' shape. Domain III is highly mobile and contacts RuvB.</text>
</comment>
<keyword evidence="5 6" id="KW-0234">DNA repair</keyword>
<dbReference type="GO" id="GO:0009378">
    <property type="term" value="F:four-way junction helicase activity"/>
    <property type="evidence" value="ECO:0007669"/>
    <property type="project" value="InterPro"/>
</dbReference>
<dbReference type="SMR" id="A0A268NXH7"/>
<gene>
    <name evidence="6" type="primary">ruvA</name>
    <name evidence="8" type="ORF">CHH72_15290</name>
</gene>
<dbReference type="SUPFAM" id="SSF46929">
    <property type="entry name" value="DNA helicase RuvA subunit, C-terminal domain"/>
    <property type="match status" value="1"/>
</dbReference>
<evidence type="ECO:0000256" key="1">
    <source>
        <dbReference type="ARBA" id="ARBA00022490"/>
    </source>
</evidence>
<dbReference type="SMART" id="SM00278">
    <property type="entry name" value="HhH1"/>
    <property type="match status" value="2"/>
</dbReference>
<comment type="similarity">
    <text evidence="6">Belongs to the RuvA family.</text>
</comment>